<gene>
    <name evidence="1" type="ORF">ACFO5O_10665</name>
</gene>
<evidence type="ECO:0000313" key="2">
    <source>
        <dbReference type="Proteomes" id="UP001595953"/>
    </source>
</evidence>
<proteinExistence type="predicted"/>
<reference evidence="2" key="1">
    <citation type="journal article" date="2019" name="Int. J. Syst. Evol. Microbiol.">
        <title>The Global Catalogue of Microorganisms (GCM) 10K type strain sequencing project: providing services to taxonomists for standard genome sequencing and annotation.</title>
        <authorList>
            <consortium name="The Broad Institute Genomics Platform"/>
            <consortium name="The Broad Institute Genome Sequencing Center for Infectious Disease"/>
            <person name="Wu L."/>
            <person name="Ma J."/>
        </authorList>
    </citation>
    <scope>NUCLEOTIDE SEQUENCE [LARGE SCALE GENOMIC DNA]</scope>
    <source>
        <strain evidence="2">CCUG 63682</strain>
    </source>
</reference>
<comment type="caution">
    <text evidence="1">The sequence shown here is derived from an EMBL/GenBank/DDBJ whole genome shotgun (WGS) entry which is preliminary data.</text>
</comment>
<organism evidence="1 2">
    <name type="scientific">Geojedonia litorea</name>
    <dbReference type="NCBI Taxonomy" id="1268269"/>
    <lineage>
        <taxon>Bacteria</taxon>
        <taxon>Pseudomonadati</taxon>
        <taxon>Bacteroidota</taxon>
        <taxon>Flavobacteriia</taxon>
        <taxon>Flavobacteriales</taxon>
        <taxon>Flavobacteriaceae</taxon>
        <taxon>Geojedonia</taxon>
    </lineage>
</organism>
<evidence type="ECO:0000313" key="1">
    <source>
        <dbReference type="EMBL" id="MFC4722786.1"/>
    </source>
</evidence>
<protein>
    <recommendedName>
        <fullName evidence="3">Lipoprotein</fullName>
    </recommendedName>
</protein>
<name>A0ABV9N5M9_9FLAO</name>
<evidence type="ECO:0008006" key="3">
    <source>
        <dbReference type="Google" id="ProtNLM"/>
    </source>
</evidence>
<dbReference type="Proteomes" id="UP001595953">
    <property type="component" value="Unassembled WGS sequence"/>
</dbReference>
<dbReference type="PROSITE" id="PS51257">
    <property type="entry name" value="PROKAR_LIPOPROTEIN"/>
    <property type="match status" value="1"/>
</dbReference>
<accession>A0ABV9N5M9</accession>
<dbReference type="RefSeq" id="WP_387963591.1">
    <property type="nucleotide sequence ID" value="NZ_JBHSGP010000014.1"/>
</dbReference>
<keyword evidence="2" id="KW-1185">Reference proteome</keyword>
<sequence>MKNLFFGKTLMFLMTILIFGCGNTTMYDVFKNENIPLELNGKIIDIDHYKGRNTILTVRNNTGKNSGAFDKRFYELVRLWDSLKKKPYSNKCLIIRNDSVFFLDCYVFEGILKDSFPNLSKWDEKIKGKWISKNNAEIKKLIE</sequence>
<dbReference type="EMBL" id="JBHSGP010000014">
    <property type="protein sequence ID" value="MFC4722786.1"/>
    <property type="molecule type" value="Genomic_DNA"/>
</dbReference>